<comment type="caution">
    <text evidence="2">The sequence shown here is derived from an EMBL/GenBank/DDBJ whole genome shotgun (WGS) entry which is preliminary data.</text>
</comment>
<dbReference type="EMBL" id="MFSQ01000074">
    <property type="protein sequence ID" value="OGI40028.1"/>
    <property type="molecule type" value="Genomic_DNA"/>
</dbReference>
<protein>
    <recommendedName>
        <fullName evidence="4">Host attachment protein</fullName>
    </recommendedName>
</protein>
<dbReference type="AlphaFoldDB" id="A0A1F6T4G0"/>
<feature type="region of interest" description="Disordered" evidence="1">
    <location>
        <begin position="41"/>
        <end position="60"/>
    </location>
</feature>
<dbReference type="InterPro" id="IPR019291">
    <property type="entry name" value="Host_attachment_protein"/>
</dbReference>
<name>A0A1F6T4G0_9PROT</name>
<accession>A0A1F6T4G0</accession>
<sequence length="147" mass="16318">MPKTWVVVAHRGGARLFENKGPGKGLDLLREINHPEGRLKNREIDTDKPGRSYESHGAARHAYDKERESTTHVAEQFAKQLSGILDEGRNRQAYGRLVLVAEARFLGHLRSALSRETASMVSATIDKDLGGIESREMAKQLDGVMVV</sequence>
<organism evidence="2 3">
    <name type="scientific">Candidatus Muproteobacteria bacterium RBG_16_62_13</name>
    <dbReference type="NCBI Taxonomy" id="1817756"/>
    <lineage>
        <taxon>Bacteria</taxon>
        <taxon>Pseudomonadati</taxon>
        <taxon>Pseudomonadota</taxon>
        <taxon>Candidatus Muproteobacteria</taxon>
    </lineage>
</organism>
<evidence type="ECO:0000313" key="3">
    <source>
        <dbReference type="Proteomes" id="UP000178379"/>
    </source>
</evidence>
<evidence type="ECO:0000256" key="1">
    <source>
        <dbReference type="SAM" id="MobiDB-lite"/>
    </source>
</evidence>
<gene>
    <name evidence="2" type="ORF">A2140_09745</name>
</gene>
<feature type="compositionally biased region" description="Basic and acidic residues" evidence="1">
    <location>
        <begin position="41"/>
        <end position="54"/>
    </location>
</feature>
<proteinExistence type="predicted"/>
<evidence type="ECO:0008006" key="4">
    <source>
        <dbReference type="Google" id="ProtNLM"/>
    </source>
</evidence>
<reference evidence="2 3" key="1">
    <citation type="journal article" date="2016" name="Nat. Commun.">
        <title>Thousands of microbial genomes shed light on interconnected biogeochemical processes in an aquifer system.</title>
        <authorList>
            <person name="Anantharaman K."/>
            <person name="Brown C.T."/>
            <person name="Hug L.A."/>
            <person name="Sharon I."/>
            <person name="Castelle C.J."/>
            <person name="Probst A.J."/>
            <person name="Thomas B.C."/>
            <person name="Singh A."/>
            <person name="Wilkins M.J."/>
            <person name="Karaoz U."/>
            <person name="Brodie E.L."/>
            <person name="Williams K.H."/>
            <person name="Hubbard S.S."/>
            <person name="Banfield J.F."/>
        </authorList>
    </citation>
    <scope>NUCLEOTIDE SEQUENCE [LARGE SCALE GENOMIC DNA]</scope>
</reference>
<dbReference type="Pfam" id="PF10116">
    <property type="entry name" value="Host_attach"/>
    <property type="match status" value="1"/>
</dbReference>
<evidence type="ECO:0000313" key="2">
    <source>
        <dbReference type="EMBL" id="OGI40028.1"/>
    </source>
</evidence>
<dbReference type="Proteomes" id="UP000178379">
    <property type="component" value="Unassembled WGS sequence"/>
</dbReference>